<dbReference type="EMBL" id="HBUF01039079">
    <property type="protein sequence ID" value="CAG6617519.1"/>
    <property type="molecule type" value="Transcribed_RNA"/>
</dbReference>
<accession>A0A8D8XWK9</accession>
<organism evidence="1">
    <name type="scientific">Cacopsylla melanoneura</name>
    <dbReference type="NCBI Taxonomy" id="428564"/>
    <lineage>
        <taxon>Eukaryota</taxon>
        <taxon>Metazoa</taxon>
        <taxon>Ecdysozoa</taxon>
        <taxon>Arthropoda</taxon>
        <taxon>Hexapoda</taxon>
        <taxon>Insecta</taxon>
        <taxon>Pterygota</taxon>
        <taxon>Neoptera</taxon>
        <taxon>Paraneoptera</taxon>
        <taxon>Hemiptera</taxon>
        <taxon>Sternorrhyncha</taxon>
        <taxon>Psylloidea</taxon>
        <taxon>Psyllidae</taxon>
        <taxon>Psyllinae</taxon>
        <taxon>Cacopsylla</taxon>
    </lineage>
</organism>
<name>A0A8D8XWK9_9HEMI</name>
<dbReference type="EMBL" id="HBUF01039078">
    <property type="protein sequence ID" value="CAG6617517.1"/>
    <property type="molecule type" value="Transcribed_RNA"/>
</dbReference>
<dbReference type="EMBL" id="HBUF01544674">
    <property type="protein sequence ID" value="CAG6756416.1"/>
    <property type="molecule type" value="Transcribed_RNA"/>
</dbReference>
<evidence type="ECO:0000313" key="1">
    <source>
        <dbReference type="EMBL" id="CAG6709909.1"/>
    </source>
</evidence>
<sequence length="144" mass="16440">MGNPPMTSLVHSQTPQSLEKRFTFSSFQTRKRLRSRKKKISRSSSSSRVVCARELISPTIVRSRTRLCSCKPKPARKLSTLYQEPTFWPRRLLMIRSPVAPVPLVDPLATCHLLCVMEEREVLRAVTMPAEMMTPRPFVLATCP</sequence>
<dbReference type="EMBL" id="HBUF01346515">
    <property type="protein sequence ID" value="CAG6709907.1"/>
    <property type="molecule type" value="Transcribed_RNA"/>
</dbReference>
<dbReference type="EMBL" id="HBUF01346516">
    <property type="protein sequence ID" value="CAG6709909.1"/>
    <property type="molecule type" value="Transcribed_RNA"/>
</dbReference>
<reference evidence="1" key="1">
    <citation type="submission" date="2021-05" db="EMBL/GenBank/DDBJ databases">
        <authorList>
            <person name="Alioto T."/>
            <person name="Alioto T."/>
            <person name="Gomez Garrido J."/>
        </authorList>
    </citation>
    <scope>NUCLEOTIDE SEQUENCE</scope>
</reference>
<proteinExistence type="predicted"/>
<dbReference type="EMBL" id="HBUF01346517">
    <property type="protein sequence ID" value="CAG6709911.1"/>
    <property type="molecule type" value="Transcribed_RNA"/>
</dbReference>
<dbReference type="AlphaFoldDB" id="A0A8D8XWK9"/>
<protein>
    <submittedName>
        <fullName evidence="1">Uncharacterized protein</fullName>
    </submittedName>
</protein>